<evidence type="ECO:0000313" key="2">
    <source>
        <dbReference type="Proteomes" id="UP001143910"/>
    </source>
</evidence>
<accession>A0ACC1NKN4</accession>
<dbReference type="Proteomes" id="UP001143910">
    <property type="component" value="Unassembled WGS sequence"/>
</dbReference>
<keyword evidence="2" id="KW-1185">Reference proteome</keyword>
<dbReference type="EMBL" id="JANJQO010000244">
    <property type="protein sequence ID" value="KAJ2979882.1"/>
    <property type="molecule type" value="Genomic_DNA"/>
</dbReference>
<name>A0ACC1NKN4_9HYPO</name>
<reference evidence="1" key="1">
    <citation type="submission" date="2022-08" db="EMBL/GenBank/DDBJ databases">
        <title>Genome Sequence of Lecanicillium fungicola.</title>
        <authorList>
            <person name="Buettner E."/>
        </authorList>
    </citation>
    <scope>NUCLEOTIDE SEQUENCE</scope>
    <source>
        <strain evidence="1">Babe33</strain>
    </source>
</reference>
<protein>
    <submittedName>
        <fullName evidence="1">Uncharacterized protein</fullName>
    </submittedName>
</protein>
<comment type="caution">
    <text evidence="1">The sequence shown here is derived from an EMBL/GenBank/DDBJ whole genome shotgun (WGS) entry which is preliminary data.</text>
</comment>
<sequence length="114" mass="12444">MSSEEPEYLYKITPDAPPEPFPAESPLSALDAKDGFVHLSTAAQVPKTADLFFTESTELWVIKLRRSTLTGSVTFDGGCAHFYGNFGASNLHSTERFQRGQGQTWAETDGSALI</sequence>
<organism evidence="1 2">
    <name type="scientific">Zarea fungicola</name>
    <dbReference type="NCBI Taxonomy" id="93591"/>
    <lineage>
        <taxon>Eukaryota</taxon>
        <taxon>Fungi</taxon>
        <taxon>Dikarya</taxon>
        <taxon>Ascomycota</taxon>
        <taxon>Pezizomycotina</taxon>
        <taxon>Sordariomycetes</taxon>
        <taxon>Hypocreomycetidae</taxon>
        <taxon>Hypocreales</taxon>
        <taxon>Cordycipitaceae</taxon>
        <taxon>Zarea</taxon>
    </lineage>
</organism>
<proteinExistence type="predicted"/>
<evidence type="ECO:0000313" key="1">
    <source>
        <dbReference type="EMBL" id="KAJ2979882.1"/>
    </source>
</evidence>
<gene>
    <name evidence="1" type="ORF">NQ176_g2981</name>
</gene>